<accession>A0AAI8BAY9</accession>
<evidence type="ECO:0000313" key="3">
    <source>
        <dbReference type="Proteomes" id="UP000029424"/>
    </source>
</evidence>
<reference evidence="2 3" key="1">
    <citation type="submission" date="2014-06" db="EMBL/GenBank/DDBJ databases">
        <authorList>
            <person name="Bishop-Lilly K.A."/>
            <person name="Broomall S.M."/>
            <person name="Chain P.S."/>
            <person name="Chertkov O."/>
            <person name="Coyne S.R."/>
            <person name="Daligault H.E."/>
            <person name="Davenport K.W."/>
            <person name="Erkkila T."/>
            <person name="Frey K.G."/>
            <person name="Gibbons H.S."/>
            <person name="Gu W."/>
            <person name="Jaissle J."/>
            <person name="Johnson S.L."/>
            <person name="Koroleva G.I."/>
            <person name="Ladner J.T."/>
            <person name="Lo C.-C."/>
            <person name="Minogue T.D."/>
            <person name="Munk C."/>
            <person name="Palacios G.F."/>
            <person name="Redden C.L."/>
            <person name="Rosenzweig C.N."/>
            <person name="Scholz M.B."/>
            <person name="Teshima H."/>
            <person name="Xu Y."/>
        </authorList>
    </citation>
    <scope>NUCLEOTIDE SEQUENCE [LARGE SCALE GENOMIC DNA]</scope>
    <source>
        <strain evidence="2 3">EO147</strain>
    </source>
</reference>
<dbReference type="Proteomes" id="UP000029424">
    <property type="component" value="Chromosome 2"/>
</dbReference>
<evidence type="ECO:0000313" key="2">
    <source>
        <dbReference type="EMBL" id="AIO68927.1"/>
    </source>
</evidence>
<dbReference type="AlphaFoldDB" id="A0AAI8BAY9"/>
<evidence type="ECO:0000256" key="1">
    <source>
        <dbReference type="SAM" id="MobiDB-lite"/>
    </source>
</evidence>
<keyword evidence="3" id="KW-1185">Reference proteome</keyword>
<dbReference type="EMBL" id="CP008727">
    <property type="protein sequence ID" value="AIO68927.1"/>
    <property type="molecule type" value="Genomic_DNA"/>
</dbReference>
<feature type="region of interest" description="Disordered" evidence="1">
    <location>
        <begin position="1"/>
        <end position="44"/>
    </location>
</feature>
<dbReference type="KEGG" id="bok:DM82_3815"/>
<dbReference type="RefSeq" id="WP_025990093.1">
    <property type="nucleotide sequence ID" value="NZ_CADEQG010000001.1"/>
</dbReference>
<name>A0AAI8BAY9_9BURK</name>
<gene>
    <name evidence="2" type="ORF">DM82_3815</name>
</gene>
<feature type="compositionally biased region" description="Basic and acidic residues" evidence="1">
    <location>
        <begin position="10"/>
        <end position="25"/>
    </location>
</feature>
<protein>
    <submittedName>
        <fullName evidence="2">Uncharacterized protein</fullName>
    </submittedName>
</protein>
<dbReference type="GeneID" id="60552344"/>
<proteinExistence type="predicted"/>
<organism evidence="2 3">
    <name type="scientific">Burkholderia oklahomensis</name>
    <dbReference type="NCBI Taxonomy" id="342113"/>
    <lineage>
        <taxon>Bacteria</taxon>
        <taxon>Pseudomonadati</taxon>
        <taxon>Pseudomonadota</taxon>
        <taxon>Betaproteobacteria</taxon>
        <taxon>Burkholderiales</taxon>
        <taxon>Burkholderiaceae</taxon>
        <taxon>Burkholderia</taxon>
        <taxon>pseudomallei group</taxon>
    </lineage>
</organism>
<sequence length="67" mass="7723">MNDRANQAGETERRQQKYAEERATDDGMPVVDPQRQTDHAGPRIFFTPKQRVSDARKRLGMGYLSSR</sequence>